<keyword evidence="2" id="KW-0238">DNA-binding</keyword>
<dbReference type="Pfam" id="PF13377">
    <property type="entry name" value="Peripla_BP_3"/>
    <property type="match status" value="1"/>
</dbReference>
<evidence type="ECO:0000256" key="1">
    <source>
        <dbReference type="ARBA" id="ARBA00023015"/>
    </source>
</evidence>
<dbReference type="Proteomes" id="UP000326838">
    <property type="component" value="Unassembled WGS sequence"/>
</dbReference>
<dbReference type="InterPro" id="IPR000843">
    <property type="entry name" value="HTH_LacI"/>
</dbReference>
<dbReference type="GO" id="GO:0003700">
    <property type="term" value="F:DNA-binding transcription factor activity"/>
    <property type="evidence" value="ECO:0007669"/>
    <property type="project" value="TreeGrafter"/>
</dbReference>
<accession>A0A5N0TM49</accession>
<evidence type="ECO:0000256" key="3">
    <source>
        <dbReference type="ARBA" id="ARBA00023163"/>
    </source>
</evidence>
<dbReference type="EMBL" id="VYUY01000002">
    <property type="protein sequence ID" value="KAA9136112.1"/>
    <property type="molecule type" value="Genomic_DNA"/>
</dbReference>
<dbReference type="SUPFAM" id="SSF47413">
    <property type="entry name" value="lambda repressor-like DNA-binding domains"/>
    <property type="match status" value="1"/>
</dbReference>
<evidence type="ECO:0000256" key="2">
    <source>
        <dbReference type="ARBA" id="ARBA00023125"/>
    </source>
</evidence>
<dbReference type="Gene3D" id="3.40.50.2300">
    <property type="match status" value="2"/>
</dbReference>
<dbReference type="PANTHER" id="PTHR30146">
    <property type="entry name" value="LACI-RELATED TRANSCRIPTIONAL REPRESSOR"/>
    <property type="match status" value="1"/>
</dbReference>
<dbReference type="GO" id="GO:0000976">
    <property type="term" value="F:transcription cis-regulatory region binding"/>
    <property type="evidence" value="ECO:0007669"/>
    <property type="project" value="TreeGrafter"/>
</dbReference>
<evidence type="ECO:0000313" key="6">
    <source>
        <dbReference type="EMBL" id="KAA9136112.1"/>
    </source>
</evidence>
<keyword evidence="3" id="KW-0804">Transcription</keyword>
<dbReference type="CDD" id="cd01392">
    <property type="entry name" value="HTH_LacI"/>
    <property type="match status" value="1"/>
</dbReference>
<dbReference type="InterPro" id="IPR028082">
    <property type="entry name" value="Peripla_BP_I"/>
</dbReference>
<dbReference type="AlphaFoldDB" id="A0A5N0TM49"/>
<name>A0A5N0TM49_9MICO</name>
<feature type="domain" description="HTH lacI-type" evidence="5">
    <location>
        <begin position="19"/>
        <end position="62"/>
    </location>
</feature>
<gene>
    <name evidence="6" type="ORF">F6B40_00175</name>
</gene>
<feature type="region of interest" description="Disordered" evidence="4">
    <location>
        <begin position="344"/>
        <end position="364"/>
    </location>
</feature>
<comment type="caution">
    <text evidence="6">The sequence shown here is derived from an EMBL/GenBank/DDBJ whole genome shotgun (WGS) entry which is preliminary data.</text>
</comment>
<evidence type="ECO:0000259" key="5">
    <source>
        <dbReference type="PROSITE" id="PS50932"/>
    </source>
</evidence>
<reference evidence="7" key="1">
    <citation type="submission" date="2019-09" db="EMBL/GenBank/DDBJ databases">
        <title>Mumia zhuanghuii sp. nov. isolated from the intestinal contents of plateau pika (Ochotona curzoniae) in the Qinghai-Tibet plateau of China.</title>
        <authorList>
            <person name="Tian Z."/>
        </authorList>
    </citation>
    <scope>NUCLEOTIDE SEQUENCE [LARGE SCALE GENOMIC DNA]</scope>
    <source>
        <strain evidence="7">L-033</strain>
    </source>
</reference>
<dbReference type="PROSITE" id="PS00356">
    <property type="entry name" value="HTH_LACI_1"/>
    <property type="match status" value="1"/>
</dbReference>
<keyword evidence="7" id="KW-1185">Reference proteome</keyword>
<proteinExistence type="predicted"/>
<dbReference type="Pfam" id="PF00356">
    <property type="entry name" value="LacI"/>
    <property type="match status" value="1"/>
</dbReference>
<dbReference type="Gene3D" id="1.10.260.40">
    <property type="entry name" value="lambda repressor-like DNA-binding domains"/>
    <property type="match status" value="1"/>
</dbReference>
<evidence type="ECO:0000256" key="4">
    <source>
        <dbReference type="SAM" id="MobiDB-lite"/>
    </source>
</evidence>
<keyword evidence="1" id="KW-0805">Transcription regulation</keyword>
<dbReference type="PROSITE" id="PS50932">
    <property type="entry name" value="HTH_LACI_2"/>
    <property type="match status" value="1"/>
</dbReference>
<dbReference type="InterPro" id="IPR046335">
    <property type="entry name" value="LacI/GalR-like_sensor"/>
</dbReference>
<dbReference type="PANTHER" id="PTHR30146:SF153">
    <property type="entry name" value="LACTOSE OPERON REPRESSOR"/>
    <property type="match status" value="1"/>
</dbReference>
<dbReference type="SUPFAM" id="SSF53822">
    <property type="entry name" value="Periplasmic binding protein-like I"/>
    <property type="match status" value="1"/>
</dbReference>
<organism evidence="6 7">
    <name type="scientific">Microbacterium caowuchunii</name>
    <dbReference type="NCBI Taxonomy" id="2614638"/>
    <lineage>
        <taxon>Bacteria</taxon>
        <taxon>Bacillati</taxon>
        <taxon>Actinomycetota</taxon>
        <taxon>Actinomycetes</taxon>
        <taxon>Micrococcales</taxon>
        <taxon>Microbacteriaceae</taxon>
        <taxon>Microbacterium</taxon>
    </lineage>
</organism>
<dbReference type="SMART" id="SM00354">
    <property type="entry name" value="HTH_LACI"/>
    <property type="match status" value="1"/>
</dbReference>
<evidence type="ECO:0000313" key="7">
    <source>
        <dbReference type="Proteomes" id="UP000326838"/>
    </source>
</evidence>
<sequence length="364" mass="37908">MTRPVVCAKLGDVSVPRPATLADIAAAAGVSISTVSRALRGRGEMAADTRARVRTVAEDLGYPAADRTGGRPRGGTALMIDLVLGTFHDPYADEVTAGARTAASQLGYDLVLTAERDDPREDWPMRIRSRGTAGVILGLILPTRAQRAALASAGIPLVLLDPPSDAALPLPSVRTTDRAGGAAAARHLVERGAERFLVIGGAPSYRYGRARVEGFTETLRALAPQAPLVRTSAGWSGRDARKACAAALGRLDGAGPIGVFACSDEMAAGAYPAIADAGLGIPRDVLVVGFDDVRGARWLQPPLTTIRQPIREMAAAAVRTLTARGNGSIVEHSAIELPTELIARGSTATRPRSRGRTAVTSPSH</sequence>
<protein>
    <submittedName>
        <fullName evidence="6">LacI family transcriptional regulator</fullName>
    </submittedName>
</protein>
<dbReference type="InterPro" id="IPR010982">
    <property type="entry name" value="Lambda_DNA-bd_dom_sf"/>
</dbReference>